<name>A0A7C9S2R5_9PSEU</name>
<dbReference type="RefSeq" id="WP_166055881.1">
    <property type="nucleotide sequence ID" value="NZ_JAAMPJ010000021.1"/>
</dbReference>
<feature type="transmembrane region" description="Helical" evidence="1">
    <location>
        <begin position="21"/>
        <end position="39"/>
    </location>
</feature>
<feature type="transmembrane region" description="Helical" evidence="1">
    <location>
        <begin position="45"/>
        <end position="65"/>
    </location>
</feature>
<gene>
    <name evidence="2" type="ORF">G7043_46090</name>
</gene>
<accession>A0A7C9S2R5</accession>
<keyword evidence="1" id="KW-1133">Transmembrane helix</keyword>
<evidence type="ECO:0000256" key="1">
    <source>
        <dbReference type="SAM" id="Phobius"/>
    </source>
</evidence>
<evidence type="ECO:0000313" key="2">
    <source>
        <dbReference type="EMBL" id="NGY66282.1"/>
    </source>
</evidence>
<dbReference type="Proteomes" id="UP000481360">
    <property type="component" value="Unassembled WGS sequence"/>
</dbReference>
<dbReference type="EMBL" id="JAAMPJ010000021">
    <property type="protein sequence ID" value="NGY66282.1"/>
    <property type="molecule type" value="Genomic_DNA"/>
</dbReference>
<keyword evidence="1" id="KW-0812">Transmembrane</keyword>
<dbReference type="AlphaFoldDB" id="A0A7C9S2R5"/>
<comment type="caution">
    <text evidence="2">The sequence shown here is derived from an EMBL/GenBank/DDBJ whole genome shotgun (WGS) entry which is preliminary data.</text>
</comment>
<evidence type="ECO:0000313" key="3">
    <source>
        <dbReference type="Proteomes" id="UP000481360"/>
    </source>
</evidence>
<keyword evidence="1" id="KW-0472">Membrane</keyword>
<protein>
    <submittedName>
        <fullName evidence="2">Uncharacterized protein</fullName>
    </submittedName>
</protein>
<proteinExistence type="predicted"/>
<reference evidence="2 3" key="1">
    <citation type="submission" date="2020-03" db="EMBL/GenBank/DDBJ databases">
        <title>Isolation and identification of active actinomycetes.</title>
        <authorList>
            <person name="Sun X."/>
        </authorList>
    </citation>
    <scope>NUCLEOTIDE SEQUENCE [LARGE SCALE GENOMIC DNA]</scope>
    <source>
        <strain evidence="2 3">NEAU-D13</strain>
    </source>
</reference>
<sequence>MTTNPAEVTLTSPRSALAQRVVAGFGLAATVAGMVALAFSGEPWWAIVLWELGLLVAVIFCAAIWSSAGSDAQETVALRAKGTVVVAEVLDSTAEDDGDSISHELRLWIPVSGDGFEVHHRCHHYDGEKHVSVLVDPVVRTWGVIH</sequence>
<organism evidence="2 3">
    <name type="scientific">Lentzea alba</name>
    <dbReference type="NCBI Taxonomy" id="2714351"/>
    <lineage>
        <taxon>Bacteria</taxon>
        <taxon>Bacillati</taxon>
        <taxon>Actinomycetota</taxon>
        <taxon>Actinomycetes</taxon>
        <taxon>Pseudonocardiales</taxon>
        <taxon>Pseudonocardiaceae</taxon>
        <taxon>Lentzea</taxon>
    </lineage>
</organism>
<keyword evidence="3" id="KW-1185">Reference proteome</keyword>